<evidence type="ECO:0008006" key="4">
    <source>
        <dbReference type="Google" id="ProtNLM"/>
    </source>
</evidence>
<comment type="caution">
    <text evidence="2">The sequence shown here is derived from an EMBL/GenBank/DDBJ whole genome shotgun (WGS) entry which is preliminary data.</text>
</comment>
<feature type="chain" id="PRO_5045408720" description="Carboxypeptidase regulatory-like domain-containing protein" evidence="1">
    <location>
        <begin position="24"/>
        <end position="858"/>
    </location>
</feature>
<dbReference type="RefSeq" id="WP_263570717.1">
    <property type="nucleotide sequence ID" value="NZ_JAJIRN010000003.1"/>
</dbReference>
<evidence type="ECO:0000313" key="3">
    <source>
        <dbReference type="Proteomes" id="UP001209701"/>
    </source>
</evidence>
<proteinExistence type="predicted"/>
<feature type="signal peptide" evidence="1">
    <location>
        <begin position="1"/>
        <end position="23"/>
    </location>
</feature>
<organism evidence="2 3">
    <name type="scientific">Roseateles oligotrophus</name>
    <dbReference type="NCBI Taxonomy" id="1769250"/>
    <lineage>
        <taxon>Bacteria</taxon>
        <taxon>Pseudomonadati</taxon>
        <taxon>Pseudomonadota</taxon>
        <taxon>Betaproteobacteria</taxon>
        <taxon>Burkholderiales</taxon>
        <taxon>Sphaerotilaceae</taxon>
        <taxon>Roseateles</taxon>
    </lineage>
</organism>
<sequence>MNTHFKLSSLAACLTLAVAGAQAAGPLFLNNNPANLQPLRWDMSQGPIKVYTDIGAFSRKNDGTVFLSEAQANNITAFSLKQWSSVTTSTWRAETDPAKFTPFSQVPSIGVDVKDGATASLVYGHYNEGGFYVIYDVDGRVLEEFFGVPRDQVLGIAMPEIAEDRDGDGYPETIVKATAVMNGWTVSHESPPPGQRSQPPADVNGTRYAGIFTHEFGHAINLSHSQTNGQLAYFSEPGFGRDLYPGVVGCVAPVHHWLKGPNDSHIDPKNIETMFPFIDPKNVAKGRSPGFEMSTVDRADDIAGISNLYPTADYLSKTGSIAGTLTLKDGRTGFSGINIIARNVKDPLGDAISVMSGDQTQGQIGPDGRFRINNLKAGESYQIYTEEINVGGYPTQPTMLMSQPEYWNEGESNDPRVDTACLAGAIKAEAGVTKTADLIFNGHTDGVQYSFLTAGYLTSLSDDGQRAGGVIGQDTPFVWDAQTGPRLLPQELDLLASALSTMTGDGSQMLVEANFDGQTQWDPDGNPFTLKQMALWNYDSNALTPLGALSNHCDSWGGHISSVGWGMNRKGSAAVGYSTYENADGSCGEFNSQLGTLSVVPYLWTADKGGRPLRLDGLNMDWMPWIRAAGVSADGGVVVGQGNGENAYAWIKEGAPIDLTALTGAYVADLVSNDGLRVPLATERGVLLWNPTLGTGPSAMRSISAPKYCTDFPFPSWDGIDHCKVEGAAWVEANFGVPEQQLNGISDDGRVIIARVGSFFTSIAGFMWVEDLGWLGLNDFFRKQGVVEAERYGMENPIAVNGPGNTLVGGVTGLQMTWHVDMKQVYVCEGGANALVAFPTQAAAKVKAGARLGRCEIN</sequence>
<dbReference type="SUPFAM" id="SSF55486">
    <property type="entry name" value="Metalloproteases ('zincins'), catalytic domain"/>
    <property type="match status" value="1"/>
</dbReference>
<evidence type="ECO:0000313" key="2">
    <source>
        <dbReference type="EMBL" id="MCV2368100.1"/>
    </source>
</evidence>
<reference evidence="2 3" key="1">
    <citation type="submission" date="2021-11" db="EMBL/GenBank/DDBJ databases">
        <authorList>
            <person name="Liang Q."/>
            <person name="Mou H."/>
            <person name="Liu Z."/>
        </authorList>
    </citation>
    <scope>NUCLEOTIDE SEQUENCE [LARGE SCALE GENOMIC DNA]</scope>
    <source>
        <strain evidence="2 3">CHU3</strain>
    </source>
</reference>
<evidence type="ECO:0000256" key="1">
    <source>
        <dbReference type="SAM" id="SignalP"/>
    </source>
</evidence>
<dbReference type="InterPro" id="IPR024079">
    <property type="entry name" value="MetalloPept_cat_dom_sf"/>
</dbReference>
<protein>
    <recommendedName>
        <fullName evidence="4">Carboxypeptidase regulatory-like domain-containing protein</fullName>
    </recommendedName>
</protein>
<dbReference type="EMBL" id="JAJIRN010000003">
    <property type="protein sequence ID" value="MCV2368100.1"/>
    <property type="molecule type" value="Genomic_DNA"/>
</dbReference>
<keyword evidence="1" id="KW-0732">Signal</keyword>
<name>A0ABT2YDI0_9BURK</name>
<gene>
    <name evidence="2" type="ORF">LNV07_08310</name>
</gene>
<dbReference type="Proteomes" id="UP001209701">
    <property type="component" value="Unassembled WGS sequence"/>
</dbReference>
<accession>A0ABT2YDI0</accession>
<keyword evidence="3" id="KW-1185">Reference proteome</keyword>
<dbReference type="Gene3D" id="3.40.390.10">
    <property type="entry name" value="Collagenase (Catalytic Domain)"/>
    <property type="match status" value="1"/>
</dbReference>